<evidence type="ECO:0000256" key="1">
    <source>
        <dbReference type="SAM" id="Phobius"/>
    </source>
</evidence>
<evidence type="ECO:0008006" key="4">
    <source>
        <dbReference type="Google" id="ProtNLM"/>
    </source>
</evidence>
<dbReference type="Proteomes" id="UP000014113">
    <property type="component" value="Unassembled WGS sequence"/>
</dbReference>
<keyword evidence="1" id="KW-0472">Membrane</keyword>
<evidence type="ECO:0000313" key="3">
    <source>
        <dbReference type="Proteomes" id="UP000014113"/>
    </source>
</evidence>
<feature type="transmembrane region" description="Helical" evidence="1">
    <location>
        <begin position="98"/>
        <end position="116"/>
    </location>
</feature>
<keyword evidence="1" id="KW-1133">Transmembrane helix</keyword>
<feature type="transmembrane region" description="Helical" evidence="1">
    <location>
        <begin position="27"/>
        <end position="46"/>
    </location>
</feature>
<organism evidence="2 3">
    <name type="scientific">Enterococcus columbae DSM 7374 = ATCC 51263</name>
    <dbReference type="NCBI Taxonomy" id="1121865"/>
    <lineage>
        <taxon>Bacteria</taxon>
        <taxon>Bacillati</taxon>
        <taxon>Bacillota</taxon>
        <taxon>Bacilli</taxon>
        <taxon>Lactobacillales</taxon>
        <taxon>Enterococcaceae</taxon>
        <taxon>Enterococcus</taxon>
    </lineage>
</organism>
<proteinExistence type="predicted"/>
<accession>S0K794</accession>
<sequence length="160" mass="18751">MALVYVGIGFFYKDKIKELLESELKKYNLAAGIVAVALVIFCWFIYRNGNRLYYFDMKPVYYKELISALLIPCAFGMVFARLVYWMEKINWLDGLNRFLALCGQATIPIMFMHIPLNHWKGAFEYGRVIYVVIGIGIPIVFTLMFNKYKAMRKLFGLPKW</sequence>
<dbReference type="AlphaFoldDB" id="S0K794"/>
<feature type="transmembrane region" description="Helical" evidence="1">
    <location>
        <begin position="66"/>
        <end position="86"/>
    </location>
</feature>
<evidence type="ECO:0000313" key="2">
    <source>
        <dbReference type="EMBL" id="EOW80223.1"/>
    </source>
</evidence>
<gene>
    <name evidence="2" type="ORF">I568_01923</name>
</gene>
<comment type="caution">
    <text evidence="2">The sequence shown here is derived from an EMBL/GenBank/DDBJ whole genome shotgun (WGS) entry which is preliminary data.</text>
</comment>
<protein>
    <recommendedName>
        <fullName evidence="4">Acyltransferase 3 domain-containing protein</fullName>
    </recommendedName>
</protein>
<feature type="transmembrane region" description="Helical" evidence="1">
    <location>
        <begin position="128"/>
        <end position="145"/>
    </location>
</feature>
<dbReference type="STRING" id="1121865.OMW_01309"/>
<dbReference type="EMBL" id="ASWJ01000009">
    <property type="protein sequence ID" value="EOW80223.1"/>
    <property type="molecule type" value="Genomic_DNA"/>
</dbReference>
<reference evidence="2 3" key="1">
    <citation type="submission" date="2013-03" db="EMBL/GenBank/DDBJ databases">
        <title>The Genome Sequence of Enterococcus columbae ATCC_51263 (PacBio/Illumina hybrid assembly).</title>
        <authorList>
            <consortium name="The Broad Institute Genomics Platform"/>
            <consortium name="The Broad Institute Genome Sequencing Center for Infectious Disease"/>
            <person name="Earl A."/>
            <person name="Russ C."/>
            <person name="Gilmore M."/>
            <person name="Surin D."/>
            <person name="Walker B."/>
            <person name="Young S."/>
            <person name="Zeng Q."/>
            <person name="Gargeya S."/>
            <person name="Fitzgerald M."/>
            <person name="Haas B."/>
            <person name="Abouelleil A."/>
            <person name="Allen A.W."/>
            <person name="Alvarado L."/>
            <person name="Arachchi H.M."/>
            <person name="Berlin A.M."/>
            <person name="Chapman S.B."/>
            <person name="Gainer-Dewar J."/>
            <person name="Goldberg J."/>
            <person name="Griggs A."/>
            <person name="Gujja S."/>
            <person name="Hansen M."/>
            <person name="Howarth C."/>
            <person name="Imamovic A."/>
            <person name="Ireland A."/>
            <person name="Larimer J."/>
            <person name="McCowan C."/>
            <person name="Murphy C."/>
            <person name="Pearson M."/>
            <person name="Poon T.W."/>
            <person name="Priest M."/>
            <person name="Roberts A."/>
            <person name="Saif S."/>
            <person name="Shea T."/>
            <person name="Sisk P."/>
            <person name="Sykes S."/>
            <person name="Wortman J."/>
            <person name="Nusbaum C."/>
            <person name="Birren B."/>
        </authorList>
    </citation>
    <scope>NUCLEOTIDE SEQUENCE [LARGE SCALE GENOMIC DNA]</scope>
    <source>
        <strain evidence="2 3">ATCC 51263</strain>
    </source>
</reference>
<name>S0K794_9ENTE</name>
<keyword evidence="3" id="KW-1185">Reference proteome</keyword>
<dbReference type="PATRIC" id="fig|1121865.3.peg.1273"/>
<dbReference type="RefSeq" id="WP_016183450.1">
    <property type="nucleotide sequence ID" value="NZ_JXKI01000004.1"/>
</dbReference>
<keyword evidence="1" id="KW-0812">Transmembrane</keyword>